<evidence type="ECO:0000256" key="10">
    <source>
        <dbReference type="ARBA" id="ARBA00023136"/>
    </source>
</evidence>
<keyword evidence="3 12" id="KW-1134">Transmembrane beta strand</keyword>
<keyword evidence="6 15" id="KW-0732">Signal</keyword>
<dbReference type="InterPro" id="IPR012910">
    <property type="entry name" value="Plug_dom"/>
</dbReference>
<dbReference type="InterPro" id="IPR010917">
    <property type="entry name" value="TonB_rcpt_CS"/>
</dbReference>
<evidence type="ECO:0000256" key="3">
    <source>
        <dbReference type="ARBA" id="ARBA00022452"/>
    </source>
</evidence>
<evidence type="ECO:0000256" key="6">
    <source>
        <dbReference type="ARBA" id="ARBA00022729"/>
    </source>
</evidence>
<dbReference type="EMBL" id="LFZX01000109">
    <property type="protein sequence ID" value="KNC66897.1"/>
    <property type="molecule type" value="Genomic_DNA"/>
</dbReference>
<dbReference type="InterPro" id="IPR036942">
    <property type="entry name" value="Beta-barrel_TonB_sf"/>
</dbReference>
<keyword evidence="9 14" id="KW-0798">TonB box</keyword>
<dbReference type="OrthoDB" id="7051185at2"/>
<name>A0A0L0EQX9_9GAMM</name>
<evidence type="ECO:0000259" key="17">
    <source>
        <dbReference type="Pfam" id="PF07715"/>
    </source>
</evidence>
<reference evidence="19" key="1">
    <citation type="submission" date="2015-07" db="EMBL/GenBank/DDBJ databases">
        <title>Draft genome sequence of a Pseudoalteromonas rubra strain, OCN096, isolated from Kaneohe Bay, Oahu, Hawaii.</title>
        <authorList>
            <person name="Beurmann S."/>
            <person name="Ushijima B."/>
            <person name="Belcaid M."/>
            <person name="Callahan S.M."/>
            <person name="Aeby G.S."/>
        </authorList>
    </citation>
    <scope>NUCLEOTIDE SEQUENCE [LARGE SCALE GENOMIC DNA]</scope>
    <source>
        <strain evidence="19">OCN096</strain>
    </source>
</reference>
<dbReference type="PROSITE" id="PS01156">
    <property type="entry name" value="TONB_DEPENDENT_REC_2"/>
    <property type="match status" value="1"/>
</dbReference>
<evidence type="ECO:0000256" key="8">
    <source>
        <dbReference type="ARBA" id="ARBA00023065"/>
    </source>
</evidence>
<keyword evidence="10 12" id="KW-0472">Membrane</keyword>
<gene>
    <name evidence="18" type="ORF">AC626_14160</name>
</gene>
<dbReference type="AlphaFoldDB" id="A0A0L0EQX9"/>
<dbReference type="InterPro" id="IPR039426">
    <property type="entry name" value="TonB-dep_rcpt-like"/>
</dbReference>
<protein>
    <recommendedName>
        <fullName evidence="20">TonB-dependent receptor</fullName>
    </recommendedName>
</protein>
<evidence type="ECO:0008006" key="20">
    <source>
        <dbReference type="Google" id="ProtNLM"/>
    </source>
</evidence>
<evidence type="ECO:0000256" key="15">
    <source>
        <dbReference type="SAM" id="SignalP"/>
    </source>
</evidence>
<feature type="domain" description="TonB-dependent receptor plug" evidence="17">
    <location>
        <begin position="58"/>
        <end position="168"/>
    </location>
</feature>
<evidence type="ECO:0000259" key="16">
    <source>
        <dbReference type="Pfam" id="PF00593"/>
    </source>
</evidence>
<dbReference type="Proteomes" id="UP000036850">
    <property type="component" value="Unassembled WGS sequence"/>
</dbReference>
<keyword evidence="5 12" id="KW-0812">Transmembrane</keyword>
<keyword evidence="11 12" id="KW-0998">Cell outer membrane</keyword>
<sequence length="783" mass="86682">MNNRLPCITRLCAGCVLFSSISWADTQPDSDNDVFALSIDELMEVTVEARKIKEDALAIPVSISVMPEQFLRERNVNTLLEAAYFIPNIDITTVGENSGCTHCANITIRGIGQVDPLPTVDPSVGLYLDGVYYARSPGGIFDLYDVRQIEVLRGPQGAIFGKNTIGGAVTIYTHDPVADTFADGEITLGAFERRDVRMRTNLELSDSLSSRLTFTHLNRDGFVRRENGEFEGGQDEWAITAKFRYQMTPNLTAQLSLDQRRINSGSAPSILAAKNDQADLLVLYNDLVTQSGITDPYPPLQIFDSSHQSASLGTNFNTLDQSGALLSVAWQTPQQWQVKSLTAYREFYATYGRDFDNNPVVIGDTQDFQRQFQFSQELNISGSALDDQLSWLVGLFHFDEHINHLTDLVFIGGLYEALENVPGPLDGSPLNNPTSIGGPGNPLNIGLDIDSGFDNEVDIKSTAIYTHAKYALTRHWAFHLGGRLTFEDKMQQVQSDADNAGVILIDRTLQTQGQKNGGPIERSWRVFSPQGGLEYHFSDKHFVYLSASRGFKSGGFNGIPNSPTSAQPFDPEYLTAYELGYKTKLLSDTLQLSVAAFDMQHKAMQLRGGQSTEAGLEIFIDNVGETSIRGIEASFEAIPAHDWHLSGNLSYTDAQFDSVGTATQVTTDSTVMRSPRWTAAFGLRYHWPIAQRHPLKVSLNWGFRSKTYNDVYNTELGAQGSFALLNARISHAITAQMEVALFVRNLTDKRVLIGGNDFTEVFGVAEHYLAPPREWGVSLSYQF</sequence>
<dbReference type="Gene3D" id="2.40.170.20">
    <property type="entry name" value="TonB-dependent receptor, beta-barrel domain"/>
    <property type="match status" value="1"/>
</dbReference>
<proteinExistence type="inferred from homology"/>
<evidence type="ECO:0000256" key="7">
    <source>
        <dbReference type="ARBA" id="ARBA00023004"/>
    </source>
</evidence>
<dbReference type="GO" id="GO:0009279">
    <property type="term" value="C:cell outer membrane"/>
    <property type="evidence" value="ECO:0007669"/>
    <property type="project" value="UniProtKB-SubCell"/>
</dbReference>
<feature type="short sequence motif" description="TonB C-terminal box" evidence="13">
    <location>
        <begin position="766"/>
        <end position="783"/>
    </location>
</feature>
<evidence type="ECO:0000313" key="18">
    <source>
        <dbReference type="EMBL" id="KNC66897.1"/>
    </source>
</evidence>
<keyword evidence="7" id="KW-0408">Iron</keyword>
<keyword evidence="4" id="KW-0410">Iron transport</keyword>
<evidence type="ECO:0000256" key="4">
    <source>
        <dbReference type="ARBA" id="ARBA00022496"/>
    </source>
</evidence>
<evidence type="ECO:0000256" key="5">
    <source>
        <dbReference type="ARBA" id="ARBA00022692"/>
    </source>
</evidence>
<evidence type="ECO:0000256" key="2">
    <source>
        <dbReference type="ARBA" id="ARBA00022448"/>
    </source>
</evidence>
<dbReference type="PATRIC" id="fig|43658.6.peg.795"/>
<keyword evidence="8" id="KW-0406">Ion transport</keyword>
<dbReference type="PANTHER" id="PTHR32552">
    <property type="entry name" value="FERRICHROME IRON RECEPTOR-RELATED"/>
    <property type="match status" value="1"/>
</dbReference>
<evidence type="ECO:0000256" key="9">
    <source>
        <dbReference type="ARBA" id="ARBA00023077"/>
    </source>
</evidence>
<dbReference type="PANTHER" id="PTHR32552:SF81">
    <property type="entry name" value="TONB-DEPENDENT OUTER MEMBRANE RECEPTOR"/>
    <property type="match status" value="1"/>
</dbReference>
<evidence type="ECO:0000256" key="11">
    <source>
        <dbReference type="ARBA" id="ARBA00023237"/>
    </source>
</evidence>
<evidence type="ECO:0000313" key="19">
    <source>
        <dbReference type="Proteomes" id="UP000036850"/>
    </source>
</evidence>
<dbReference type="Pfam" id="PF00593">
    <property type="entry name" value="TonB_dep_Rec_b-barrel"/>
    <property type="match status" value="1"/>
</dbReference>
<dbReference type="InterPro" id="IPR000531">
    <property type="entry name" value="Beta-barrel_TonB"/>
</dbReference>
<evidence type="ECO:0000256" key="1">
    <source>
        <dbReference type="ARBA" id="ARBA00004571"/>
    </source>
</evidence>
<feature type="chain" id="PRO_5005538110" description="TonB-dependent receptor" evidence="15">
    <location>
        <begin position="25"/>
        <end position="783"/>
    </location>
</feature>
<accession>A0A0L0EQX9</accession>
<dbReference type="GO" id="GO:0006826">
    <property type="term" value="P:iron ion transport"/>
    <property type="evidence" value="ECO:0007669"/>
    <property type="project" value="UniProtKB-KW"/>
</dbReference>
<organism evidence="18 19">
    <name type="scientific">Pseudoalteromonas rubra</name>
    <dbReference type="NCBI Taxonomy" id="43658"/>
    <lineage>
        <taxon>Bacteria</taxon>
        <taxon>Pseudomonadati</taxon>
        <taxon>Pseudomonadota</taxon>
        <taxon>Gammaproteobacteria</taxon>
        <taxon>Alteromonadales</taxon>
        <taxon>Pseudoalteromonadaceae</taxon>
        <taxon>Pseudoalteromonas</taxon>
    </lineage>
</organism>
<evidence type="ECO:0000256" key="13">
    <source>
        <dbReference type="PROSITE-ProRule" id="PRU10144"/>
    </source>
</evidence>
<keyword evidence="2 12" id="KW-0813">Transport</keyword>
<evidence type="ECO:0000256" key="14">
    <source>
        <dbReference type="RuleBase" id="RU003357"/>
    </source>
</evidence>
<comment type="subcellular location">
    <subcellularLocation>
        <location evidence="1 12">Cell outer membrane</location>
        <topology evidence="1 12">Multi-pass membrane protein</topology>
    </subcellularLocation>
</comment>
<comment type="similarity">
    <text evidence="12 14">Belongs to the TonB-dependent receptor family.</text>
</comment>
<dbReference type="PROSITE" id="PS52016">
    <property type="entry name" value="TONB_DEPENDENT_REC_3"/>
    <property type="match status" value="1"/>
</dbReference>
<dbReference type="SUPFAM" id="SSF56935">
    <property type="entry name" value="Porins"/>
    <property type="match status" value="1"/>
</dbReference>
<feature type="signal peptide" evidence="15">
    <location>
        <begin position="1"/>
        <end position="24"/>
    </location>
</feature>
<dbReference type="Pfam" id="PF07715">
    <property type="entry name" value="Plug"/>
    <property type="match status" value="1"/>
</dbReference>
<comment type="caution">
    <text evidence="18">The sequence shown here is derived from an EMBL/GenBank/DDBJ whole genome shotgun (WGS) entry which is preliminary data.</text>
</comment>
<evidence type="ECO:0000256" key="12">
    <source>
        <dbReference type="PROSITE-ProRule" id="PRU01360"/>
    </source>
</evidence>
<feature type="domain" description="TonB-dependent receptor-like beta-barrel" evidence="16">
    <location>
        <begin position="307"/>
        <end position="746"/>
    </location>
</feature>